<dbReference type="GO" id="GO:0005789">
    <property type="term" value="C:endoplasmic reticulum membrane"/>
    <property type="evidence" value="ECO:0007669"/>
    <property type="project" value="TreeGrafter"/>
</dbReference>
<keyword evidence="4" id="KW-1185">Reference proteome</keyword>
<dbReference type="PANTHER" id="PTHR11073:SF40">
    <property type="entry name" value="CALRETICULIN_CALNEXIN, CONCANAVALIN A-LIKE LECTIN_GLUCANASE DOMAIN SUPERFAMILY"/>
    <property type="match status" value="1"/>
</dbReference>
<gene>
    <name evidence="3" type="ORF">CTI12_AA078100</name>
</gene>
<proteinExistence type="inferred from homology"/>
<dbReference type="SUPFAM" id="SSF63887">
    <property type="entry name" value="P-domain of calnexin/calreticulin"/>
    <property type="match status" value="1"/>
</dbReference>
<dbReference type="GO" id="GO:0005509">
    <property type="term" value="F:calcium ion binding"/>
    <property type="evidence" value="ECO:0007669"/>
    <property type="project" value="InterPro"/>
</dbReference>
<evidence type="ECO:0000256" key="1">
    <source>
        <dbReference type="RuleBase" id="RU362126"/>
    </source>
</evidence>
<dbReference type="Pfam" id="PF00262">
    <property type="entry name" value="Calreticulin"/>
    <property type="match status" value="1"/>
</dbReference>
<dbReference type="Gene3D" id="2.10.250.10">
    <property type="entry name" value="Calreticulin/calnexin, P domain"/>
    <property type="match status" value="1"/>
</dbReference>
<dbReference type="AlphaFoldDB" id="A0A2U1Q3M1"/>
<keyword evidence="1" id="KW-0256">Endoplasmic reticulum</keyword>
<name>A0A2U1Q3M1_ARTAN</name>
<dbReference type="GO" id="GO:0051082">
    <property type="term" value="F:unfolded protein binding"/>
    <property type="evidence" value="ECO:0007669"/>
    <property type="project" value="InterPro"/>
</dbReference>
<accession>A0A2U1Q3M1</accession>
<comment type="caution">
    <text evidence="3">The sequence shown here is derived from an EMBL/GenBank/DDBJ whole genome shotgun (WGS) entry which is preliminary data.</text>
</comment>
<dbReference type="PANTHER" id="PTHR11073">
    <property type="entry name" value="CALRETICULIN AND CALNEXIN"/>
    <property type="match status" value="1"/>
</dbReference>
<dbReference type="EMBL" id="PKPP01000450">
    <property type="protein sequence ID" value="PWA92608.1"/>
    <property type="molecule type" value="Genomic_DNA"/>
</dbReference>
<evidence type="ECO:0000256" key="2">
    <source>
        <dbReference type="SAM" id="MobiDB-lite"/>
    </source>
</evidence>
<organism evidence="3 4">
    <name type="scientific">Artemisia annua</name>
    <name type="common">Sweet wormwood</name>
    <dbReference type="NCBI Taxonomy" id="35608"/>
    <lineage>
        <taxon>Eukaryota</taxon>
        <taxon>Viridiplantae</taxon>
        <taxon>Streptophyta</taxon>
        <taxon>Embryophyta</taxon>
        <taxon>Tracheophyta</taxon>
        <taxon>Spermatophyta</taxon>
        <taxon>Magnoliopsida</taxon>
        <taxon>eudicotyledons</taxon>
        <taxon>Gunneridae</taxon>
        <taxon>Pentapetalae</taxon>
        <taxon>asterids</taxon>
        <taxon>campanulids</taxon>
        <taxon>Asterales</taxon>
        <taxon>Asteraceae</taxon>
        <taxon>Asteroideae</taxon>
        <taxon>Anthemideae</taxon>
        <taxon>Artemisiinae</taxon>
        <taxon>Artemisia</taxon>
    </lineage>
</organism>
<dbReference type="GO" id="GO:0036503">
    <property type="term" value="P:ERAD pathway"/>
    <property type="evidence" value="ECO:0007669"/>
    <property type="project" value="TreeGrafter"/>
</dbReference>
<dbReference type="InterPro" id="IPR018124">
    <property type="entry name" value="Calret/calnex_CS"/>
</dbReference>
<feature type="compositionally biased region" description="Acidic residues" evidence="2">
    <location>
        <begin position="108"/>
        <end position="133"/>
    </location>
</feature>
<dbReference type="STRING" id="35608.A0A2U1Q3M1"/>
<dbReference type="PROSITE" id="PS00805">
    <property type="entry name" value="CALRETICULIN_REPEAT"/>
    <property type="match status" value="1"/>
</dbReference>
<feature type="compositionally biased region" description="Basic and acidic residues" evidence="2">
    <location>
        <begin position="85"/>
        <end position="107"/>
    </location>
</feature>
<sequence>MIDIFPSWFGGSRNKLTIDEIVSKFAHECEKEHHEVETFINELLLKEQNNMIRELTIEVHQLSKVIKGVLFQRHDLNGDGLQTDISKRPEDWDDIKKIPDPDATKPDDWDEDAPIEILDEEAENPEGWLDDEPDELDDALYKIANLPILVGHKMKVMEFIEEAEKK</sequence>
<evidence type="ECO:0000313" key="3">
    <source>
        <dbReference type="EMBL" id="PWA92608.1"/>
    </source>
</evidence>
<evidence type="ECO:0000313" key="4">
    <source>
        <dbReference type="Proteomes" id="UP000245207"/>
    </source>
</evidence>
<comment type="similarity">
    <text evidence="1">Belongs to the calreticulin family.</text>
</comment>
<dbReference type="InterPro" id="IPR009033">
    <property type="entry name" value="Calreticulin/calnexin_P_dom_sf"/>
</dbReference>
<dbReference type="InterPro" id="IPR001580">
    <property type="entry name" value="Calret/calnex"/>
</dbReference>
<feature type="region of interest" description="Disordered" evidence="2">
    <location>
        <begin position="82"/>
        <end position="133"/>
    </location>
</feature>
<reference evidence="3 4" key="1">
    <citation type="journal article" date="2018" name="Mol. Plant">
        <title>The genome of Artemisia annua provides insight into the evolution of Asteraceae family and artemisinin biosynthesis.</title>
        <authorList>
            <person name="Shen Q."/>
            <person name="Zhang L."/>
            <person name="Liao Z."/>
            <person name="Wang S."/>
            <person name="Yan T."/>
            <person name="Shi P."/>
            <person name="Liu M."/>
            <person name="Fu X."/>
            <person name="Pan Q."/>
            <person name="Wang Y."/>
            <person name="Lv Z."/>
            <person name="Lu X."/>
            <person name="Zhang F."/>
            <person name="Jiang W."/>
            <person name="Ma Y."/>
            <person name="Chen M."/>
            <person name="Hao X."/>
            <person name="Li L."/>
            <person name="Tang Y."/>
            <person name="Lv G."/>
            <person name="Zhou Y."/>
            <person name="Sun X."/>
            <person name="Brodelius P.E."/>
            <person name="Rose J.K.C."/>
            <person name="Tang K."/>
        </authorList>
    </citation>
    <scope>NUCLEOTIDE SEQUENCE [LARGE SCALE GENOMIC DNA]</scope>
    <source>
        <strain evidence="4">cv. Huhao1</strain>
        <tissue evidence="3">Leaf</tissue>
    </source>
</reference>
<keyword evidence="1" id="KW-0143">Chaperone</keyword>
<dbReference type="Proteomes" id="UP000245207">
    <property type="component" value="Unassembled WGS sequence"/>
</dbReference>
<protein>
    <submittedName>
        <fullName evidence="3">Calreticulin/calnexin</fullName>
    </submittedName>
</protein>
<dbReference type="GO" id="GO:0006457">
    <property type="term" value="P:protein folding"/>
    <property type="evidence" value="ECO:0007669"/>
    <property type="project" value="InterPro"/>
</dbReference>